<evidence type="ECO:0000256" key="2">
    <source>
        <dbReference type="ARBA" id="ARBA00004496"/>
    </source>
</evidence>
<dbReference type="EMBL" id="JAIPUX010005289">
    <property type="protein sequence ID" value="KAH0618781.1"/>
    <property type="molecule type" value="Genomic_DNA"/>
</dbReference>
<keyword evidence="3" id="KW-0963">Cytoplasm</keyword>
<dbReference type="PANTHER" id="PTHR35259">
    <property type="entry name" value="BOMBESIN RECEPTOR-ACTIVATED PROTEIN C6ORF89"/>
    <property type="match status" value="1"/>
</dbReference>
<keyword evidence="10" id="KW-1185">Reference proteome</keyword>
<evidence type="ECO:0000256" key="8">
    <source>
        <dbReference type="ARBA" id="ARBA00023136"/>
    </source>
</evidence>
<organism evidence="9 10">
    <name type="scientific">Phrynosoma platyrhinos</name>
    <name type="common">Desert horned lizard</name>
    <dbReference type="NCBI Taxonomy" id="52577"/>
    <lineage>
        <taxon>Eukaryota</taxon>
        <taxon>Metazoa</taxon>
        <taxon>Chordata</taxon>
        <taxon>Craniata</taxon>
        <taxon>Vertebrata</taxon>
        <taxon>Euteleostomi</taxon>
        <taxon>Lepidosauria</taxon>
        <taxon>Squamata</taxon>
        <taxon>Bifurcata</taxon>
        <taxon>Unidentata</taxon>
        <taxon>Episquamata</taxon>
        <taxon>Toxicofera</taxon>
        <taxon>Iguania</taxon>
        <taxon>Phrynosomatidae</taxon>
        <taxon>Phrynosomatinae</taxon>
        <taxon>Phrynosoma</taxon>
    </lineage>
</organism>
<sequence>MEEKPDMDFSPVDMELSASDLSIYDKLSETIDLGLVTLGLVLLTAYFMIQPHTLSVPETTLSRAHAWGSLMNHIRLLSLPITKKYMLEKCQDWLGLGCRQNMSLPANCSCCCSMKNLVAVADLGQLSEKLLQPQLLLIKTGQYRSYAEMKHFQHLYPELTDFVVREDSSEIWSNYPRQRLAFQMFKQNPLNKTQILQEIFPIFSSLLYPKAVSLENCFLIHHPRFQDKASTSIFIEILEQYFHQHSKEFISSRQLASSKDEHPPSGFLREVIVGVEVDWTYRLQSVFVVGSGQLTLNVIPSSLCRDHCEALVVELEAGDIGFANVDYWTTSFNCKGSEPTVVCDGSAS</sequence>
<keyword evidence="5" id="KW-0735">Signal-anchor</keyword>
<evidence type="ECO:0000313" key="9">
    <source>
        <dbReference type="EMBL" id="KAH0618781.1"/>
    </source>
</evidence>
<comment type="subcellular location">
    <subcellularLocation>
        <location evidence="2">Cytoplasm</location>
    </subcellularLocation>
    <subcellularLocation>
        <location evidence="1">Golgi apparatus membrane</location>
        <topology evidence="1">Single-pass type II membrane protein</topology>
    </subcellularLocation>
</comment>
<keyword evidence="4" id="KW-0812">Transmembrane</keyword>
<dbReference type="InterPro" id="IPR038757">
    <property type="entry name" value="BRAP"/>
</dbReference>
<evidence type="ECO:0000256" key="1">
    <source>
        <dbReference type="ARBA" id="ARBA00004323"/>
    </source>
</evidence>
<proteinExistence type="predicted"/>
<gene>
    <name evidence="9" type="ORF">JD844_018252</name>
</gene>
<evidence type="ECO:0000256" key="5">
    <source>
        <dbReference type="ARBA" id="ARBA00022968"/>
    </source>
</evidence>
<evidence type="ECO:0000313" key="10">
    <source>
        <dbReference type="Proteomes" id="UP000826234"/>
    </source>
</evidence>
<reference evidence="9 10" key="1">
    <citation type="journal article" date="2022" name="Gigascience">
        <title>A chromosome-level genome assembly and annotation of the desert horned lizard, Phrynosoma platyrhinos, provides insight into chromosomal rearrangements among reptiles.</title>
        <authorList>
            <person name="Koochekian N."/>
            <person name="Ascanio A."/>
            <person name="Farleigh K."/>
            <person name="Card D.C."/>
            <person name="Schield D.R."/>
            <person name="Castoe T.A."/>
            <person name="Jezkova T."/>
        </authorList>
    </citation>
    <scope>NUCLEOTIDE SEQUENCE [LARGE SCALE GENOMIC DNA]</scope>
    <source>
        <strain evidence="9">NK-2021</strain>
    </source>
</reference>
<evidence type="ECO:0000256" key="3">
    <source>
        <dbReference type="ARBA" id="ARBA00022490"/>
    </source>
</evidence>
<protein>
    <submittedName>
        <fullName evidence="9">Uncharacterized protein</fullName>
    </submittedName>
</protein>
<comment type="caution">
    <text evidence="9">The sequence shown here is derived from an EMBL/GenBank/DDBJ whole genome shotgun (WGS) entry which is preliminary data.</text>
</comment>
<evidence type="ECO:0000256" key="7">
    <source>
        <dbReference type="ARBA" id="ARBA00023034"/>
    </source>
</evidence>
<name>A0ABQ7SN52_PHRPL</name>
<keyword evidence="7" id="KW-0333">Golgi apparatus</keyword>
<keyword evidence="8" id="KW-0472">Membrane</keyword>
<keyword evidence="6" id="KW-1133">Transmembrane helix</keyword>
<dbReference type="PANTHER" id="PTHR35259:SF1">
    <property type="entry name" value="BOMBESIN RECEPTOR-ACTIVATED PROTEIN C6ORF89"/>
    <property type="match status" value="1"/>
</dbReference>
<evidence type="ECO:0000256" key="4">
    <source>
        <dbReference type="ARBA" id="ARBA00022692"/>
    </source>
</evidence>
<dbReference type="Proteomes" id="UP000826234">
    <property type="component" value="Unassembled WGS sequence"/>
</dbReference>
<accession>A0ABQ7SN52</accession>
<evidence type="ECO:0000256" key="6">
    <source>
        <dbReference type="ARBA" id="ARBA00022989"/>
    </source>
</evidence>